<organism evidence="8 9">
    <name type="scientific">Lacibacter cauensis</name>
    <dbReference type="NCBI Taxonomy" id="510947"/>
    <lineage>
        <taxon>Bacteria</taxon>
        <taxon>Pseudomonadati</taxon>
        <taxon>Bacteroidota</taxon>
        <taxon>Chitinophagia</taxon>
        <taxon>Chitinophagales</taxon>
        <taxon>Chitinophagaceae</taxon>
        <taxon>Lacibacter</taxon>
    </lineage>
</organism>
<evidence type="ECO:0000256" key="2">
    <source>
        <dbReference type="ARBA" id="ARBA00006679"/>
    </source>
</evidence>
<dbReference type="PANTHER" id="PTHR33452:SF1">
    <property type="entry name" value="INNER MEMBRANE PROTEIN YPHA-RELATED"/>
    <property type="match status" value="1"/>
</dbReference>
<dbReference type="EMBL" id="VLLE01000002">
    <property type="protein sequence ID" value="TWI85498.1"/>
    <property type="molecule type" value="Genomic_DNA"/>
</dbReference>
<keyword evidence="6 7" id="KW-0472">Membrane</keyword>
<proteinExistence type="inferred from homology"/>
<evidence type="ECO:0000256" key="6">
    <source>
        <dbReference type="ARBA" id="ARBA00023136"/>
    </source>
</evidence>
<keyword evidence="9" id="KW-1185">Reference proteome</keyword>
<comment type="similarity">
    <text evidence="2">Belongs to the DoxX family.</text>
</comment>
<dbReference type="Pfam" id="PF07681">
    <property type="entry name" value="DoxX"/>
    <property type="match status" value="1"/>
</dbReference>
<keyword evidence="5 7" id="KW-1133">Transmembrane helix</keyword>
<feature type="transmembrane region" description="Helical" evidence="7">
    <location>
        <begin position="84"/>
        <end position="101"/>
    </location>
</feature>
<dbReference type="OrthoDB" id="346004at2"/>
<keyword evidence="4 7" id="KW-0812">Transmembrane</keyword>
<feature type="transmembrane region" description="Helical" evidence="7">
    <location>
        <begin position="56"/>
        <end position="77"/>
    </location>
</feature>
<evidence type="ECO:0000256" key="4">
    <source>
        <dbReference type="ARBA" id="ARBA00022692"/>
    </source>
</evidence>
<dbReference type="PANTHER" id="PTHR33452">
    <property type="entry name" value="OXIDOREDUCTASE CATD-RELATED"/>
    <property type="match status" value="1"/>
</dbReference>
<feature type="transmembrane region" description="Helical" evidence="7">
    <location>
        <begin position="21"/>
        <end position="44"/>
    </location>
</feature>
<dbReference type="Proteomes" id="UP000316167">
    <property type="component" value="Unassembled WGS sequence"/>
</dbReference>
<accession>A0A562SWT9</accession>
<evidence type="ECO:0000256" key="1">
    <source>
        <dbReference type="ARBA" id="ARBA00004651"/>
    </source>
</evidence>
<dbReference type="InterPro" id="IPR051907">
    <property type="entry name" value="DoxX-like_oxidoreductase"/>
</dbReference>
<dbReference type="RefSeq" id="WP_144884445.1">
    <property type="nucleotide sequence ID" value="NZ_VLLE01000002.1"/>
</dbReference>
<comment type="caution">
    <text evidence="8">The sequence shown here is derived from an EMBL/GenBank/DDBJ whole genome shotgun (WGS) entry which is preliminary data.</text>
</comment>
<evidence type="ECO:0000313" key="9">
    <source>
        <dbReference type="Proteomes" id="UP000316167"/>
    </source>
</evidence>
<reference evidence="8 9" key="1">
    <citation type="journal article" date="2015" name="Stand. Genomic Sci.">
        <title>Genomic Encyclopedia of Bacterial and Archaeal Type Strains, Phase III: the genomes of soil and plant-associated and newly described type strains.</title>
        <authorList>
            <person name="Whitman W.B."/>
            <person name="Woyke T."/>
            <person name="Klenk H.P."/>
            <person name="Zhou Y."/>
            <person name="Lilburn T.G."/>
            <person name="Beck B.J."/>
            <person name="De Vos P."/>
            <person name="Vandamme P."/>
            <person name="Eisen J.A."/>
            <person name="Garrity G."/>
            <person name="Hugenholtz P."/>
            <person name="Kyrpides N.C."/>
        </authorList>
    </citation>
    <scope>NUCLEOTIDE SEQUENCE [LARGE SCALE GENOMIC DNA]</scope>
    <source>
        <strain evidence="8 9">CGMCC 1.7271</strain>
    </source>
</reference>
<dbReference type="AlphaFoldDB" id="A0A562SWT9"/>
<dbReference type="GO" id="GO:0005886">
    <property type="term" value="C:plasma membrane"/>
    <property type="evidence" value="ECO:0007669"/>
    <property type="project" value="UniProtKB-SubCell"/>
</dbReference>
<dbReference type="InterPro" id="IPR032808">
    <property type="entry name" value="DoxX"/>
</dbReference>
<evidence type="ECO:0000256" key="5">
    <source>
        <dbReference type="ARBA" id="ARBA00022989"/>
    </source>
</evidence>
<gene>
    <name evidence="8" type="ORF">IQ13_0661</name>
</gene>
<comment type="subcellular location">
    <subcellularLocation>
        <location evidence="1">Cell membrane</location>
        <topology evidence="1">Multi-pass membrane protein</topology>
    </subcellularLocation>
</comment>
<feature type="transmembrane region" description="Helical" evidence="7">
    <location>
        <begin position="121"/>
        <end position="142"/>
    </location>
</feature>
<keyword evidence="3" id="KW-1003">Cell membrane</keyword>
<name>A0A562SWT9_9BACT</name>
<sequence length="155" mass="16935">MKFLQTITNTNDHVSGLLMRLTLGGVILPHGLQLLLGWFGGYGFNGSMQYFKGVAGLPWIVAFAVIMLQSVGAVLLLTGTGARLLAISYIIMFIGMIETAHADYGFFMNWNGNQKGEGFEYHLLVIGLALLLVINGAGKFSFDYVASKSWLKQPK</sequence>
<evidence type="ECO:0000256" key="3">
    <source>
        <dbReference type="ARBA" id="ARBA00022475"/>
    </source>
</evidence>
<evidence type="ECO:0000256" key="7">
    <source>
        <dbReference type="SAM" id="Phobius"/>
    </source>
</evidence>
<evidence type="ECO:0000313" key="8">
    <source>
        <dbReference type="EMBL" id="TWI85498.1"/>
    </source>
</evidence>
<protein>
    <submittedName>
        <fullName evidence="8">Putative oxidoreductase</fullName>
    </submittedName>
</protein>